<gene>
    <name evidence="2" type="ORF">UFOVP1264_64</name>
</gene>
<dbReference type="GO" id="GO:0004519">
    <property type="term" value="F:endonuclease activity"/>
    <property type="evidence" value="ECO:0007669"/>
    <property type="project" value="InterPro"/>
</dbReference>
<dbReference type="GO" id="GO:0003676">
    <property type="term" value="F:nucleic acid binding"/>
    <property type="evidence" value="ECO:0007669"/>
    <property type="project" value="InterPro"/>
</dbReference>
<dbReference type="Gene3D" id="1.10.30.50">
    <property type="match status" value="1"/>
</dbReference>
<dbReference type="GO" id="GO:0008270">
    <property type="term" value="F:zinc ion binding"/>
    <property type="evidence" value="ECO:0007669"/>
    <property type="project" value="InterPro"/>
</dbReference>
<evidence type="ECO:0000259" key="1">
    <source>
        <dbReference type="SMART" id="SM00507"/>
    </source>
</evidence>
<reference evidence="2" key="1">
    <citation type="submission" date="2020-05" db="EMBL/GenBank/DDBJ databases">
        <authorList>
            <person name="Chiriac C."/>
            <person name="Salcher M."/>
            <person name="Ghai R."/>
            <person name="Kavagutti S V."/>
        </authorList>
    </citation>
    <scope>NUCLEOTIDE SEQUENCE</scope>
</reference>
<dbReference type="InterPro" id="IPR003615">
    <property type="entry name" value="HNH_nuc"/>
</dbReference>
<dbReference type="InterPro" id="IPR002711">
    <property type="entry name" value="HNH"/>
</dbReference>
<accession>A0A6J5RC71</accession>
<dbReference type="SMART" id="SM00507">
    <property type="entry name" value="HNHc"/>
    <property type="match status" value="1"/>
</dbReference>
<protein>
    <submittedName>
        <fullName evidence="2">HNHc domain containing protein</fullName>
    </submittedName>
</protein>
<feature type="domain" description="HNH nuclease" evidence="1">
    <location>
        <begin position="4"/>
        <end position="56"/>
    </location>
</feature>
<proteinExistence type="predicted"/>
<evidence type="ECO:0000313" key="2">
    <source>
        <dbReference type="EMBL" id="CAB4194609.1"/>
    </source>
</evidence>
<sequence length="113" mass="12389">MKGIDREALFSRCKGMCEKCGGALPESWAAHHRKLRKHGGKDDINNVLALHHECHNLGTDSVHLNPKNSYANGWLVSAYADHATAPVKLAGNWWVILTEDGDYEGSPGPEGEQ</sequence>
<dbReference type="EMBL" id="LR797213">
    <property type="protein sequence ID" value="CAB4194609.1"/>
    <property type="molecule type" value="Genomic_DNA"/>
</dbReference>
<dbReference type="CDD" id="cd00085">
    <property type="entry name" value="HNHc"/>
    <property type="match status" value="1"/>
</dbReference>
<name>A0A6J5RC71_9CAUD</name>
<organism evidence="2">
    <name type="scientific">uncultured Caudovirales phage</name>
    <dbReference type="NCBI Taxonomy" id="2100421"/>
    <lineage>
        <taxon>Viruses</taxon>
        <taxon>Duplodnaviria</taxon>
        <taxon>Heunggongvirae</taxon>
        <taxon>Uroviricota</taxon>
        <taxon>Caudoviricetes</taxon>
        <taxon>Peduoviridae</taxon>
        <taxon>Maltschvirus</taxon>
        <taxon>Maltschvirus maltsch</taxon>
    </lineage>
</organism>
<dbReference type="Pfam" id="PF01844">
    <property type="entry name" value="HNH"/>
    <property type="match status" value="1"/>
</dbReference>